<accession>A0A327YHD5</accession>
<comment type="caution">
    <text evidence="1">The sequence shown here is derived from an EMBL/GenBank/DDBJ whole genome shotgun (WGS) entry which is preliminary data.</text>
</comment>
<proteinExistence type="predicted"/>
<gene>
    <name evidence="1" type="ORF">B0I03_1091</name>
</gene>
<organism evidence="1 2">
    <name type="scientific">Flavobacterium aquaticum</name>
    <dbReference type="NCBI Taxonomy" id="1236486"/>
    <lineage>
        <taxon>Bacteria</taxon>
        <taxon>Pseudomonadati</taxon>
        <taxon>Bacteroidota</taxon>
        <taxon>Flavobacteriia</taxon>
        <taxon>Flavobacteriales</taxon>
        <taxon>Flavobacteriaceae</taxon>
        <taxon>Flavobacterium</taxon>
    </lineage>
</organism>
<name>A0A327YHD5_9FLAO</name>
<keyword evidence="2" id="KW-1185">Reference proteome</keyword>
<dbReference type="AlphaFoldDB" id="A0A327YHD5"/>
<evidence type="ECO:0000313" key="1">
    <source>
        <dbReference type="EMBL" id="RAK19742.1"/>
    </source>
</evidence>
<evidence type="ECO:0000313" key="2">
    <source>
        <dbReference type="Proteomes" id="UP000249620"/>
    </source>
</evidence>
<dbReference type="Proteomes" id="UP000249620">
    <property type="component" value="Unassembled WGS sequence"/>
</dbReference>
<reference evidence="1 2" key="1">
    <citation type="submission" date="2018-06" db="EMBL/GenBank/DDBJ databases">
        <title>Genomic Encyclopedia of Type Strains, Phase III (KMG-III): the genomes of soil and plant-associated and newly described type strains.</title>
        <authorList>
            <person name="Whitman W."/>
        </authorList>
    </citation>
    <scope>NUCLEOTIDE SEQUENCE [LARGE SCALE GENOMIC DNA]</scope>
    <source>
        <strain evidence="1 2">CGMCC 1.12398</strain>
    </source>
</reference>
<feature type="non-terminal residue" evidence="1">
    <location>
        <position position="52"/>
    </location>
</feature>
<sequence>MLRKTIKKTQKKEAKSLVGTKKISTFAPALEQKFTHKLKIKQIKKTLKKVEK</sequence>
<protein>
    <submittedName>
        <fullName evidence="1">Uncharacterized protein</fullName>
    </submittedName>
</protein>
<dbReference type="EMBL" id="QLMI01000009">
    <property type="protein sequence ID" value="RAK19742.1"/>
    <property type="molecule type" value="Genomic_DNA"/>
</dbReference>